<dbReference type="Pfam" id="PF00440">
    <property type="entry name" value="TetR_N"/>
    <property type="match status" value="1"/>
</dbReference>
<evidence type="ECO:0000256" key="3">
    <source>
        <dbReference type="ARBA" id="ARBA00023163"/>
    </source>
</evidence>
<keyword evidence="2 4" id="KW-0238">DNA-binding</keyword>
<evidence type="ECO:0000256" key="2">
    <source>
        <dbReference type="ARBA" id="ARBA00023125"/>
    </source>
</evidence>
<gene>
    <name evidence="6" type="ORF">CH365_10890</name>
</gene>
<dbReference type="PROSITE" id="PS50977">
    <property type="entry name" value="HTH_TETR_2"/>
    <property type="match status" value="1"/>
</dbReference>
<comment type="caution">
    <text evidence="6">The sequence shown here is derived from an EMBL/GenBank/DDBJ whole genome shotgun (WGS) entry which is preliminary data.</text>
</comment>
<organism evidence="6 7">
    <name type="scientific">Leptospira neocaledonica</name>
    <dbReference type="NCBI Taxonomy" id="2023192"/>
    <lineage>
        <taxon>Bacteria</taxon>
        <taxon>Pseudomonadati</taxon>
        <taxon>Spirochaetota</taxon>
        <taxon>Spirochaetia</taxon>
        <taxon>Leptospirales</taxon>
        <taxon>Leptospiraceae</taxon>
        <taxon>Leptospira</taxon>
    </lineage>
</organism>
<dbReference type="PRINTS" id="PR00455">
    <property type="entry name" value="HTHTETR"/>
</dbReference>
<dbReference type="PANTHER" id="PTHR30055">
    <property type="entry name" value="HTH-TYPE TRANSCRIPTIONAL REGULATOR RUTR"/>
    <property type="match status" value="1"/>
</dbReference>
<dbReference type="Proteomes" id="UP000231843">
    <property type="component" value="Unassembled WGS sequence"/>
</dbReference>
<dbReference type="OrthoDB" id="9785164at2"/>
<dbReference type="RefSeq" id="WP_100768590.1">
    <property type="nucleotide sequence ID" value="NZ_NPEA01000005.1"/>
</dbReference>
<dbReference type="AlphaFoldDB" id="A0A2M9ZYU5"/>
<keyword evidence="7" id="KW-1185">Reference proteome</keyword>
<dbReference type="InterPro" id="IPR050109">
    <property type="entry name" value="HTH-type_TetR-like_transc_reg"/>
</dbReference>
<dbReference type="PROSITE" id="PS01081">
    <property type="entry name" value="HTH_TETR_1"/>
    <property type="match status" value="1"/>
</dbReference>
<sequence>MKQGQRTPVQSRSKERVDLILRTAKELIGERGIDAVSMREIAQSAGIQIGSLYQYFPGKNSLLLTIMRDYYDRIYAGTKSLLDQVNNAEELESAGENALIQFAEFFQKDTALANLWAGARAVPELVSEDILDTYRNAELIIKTALRCLPGLKENDLKPFALFLSHTMGTIVRFAGEIETEEGKAVLKECQEIFRLRLKALIDLSKSSKKKIK</sequence>
<evidence type="ECO:0000256" key="4">
    <source>
        <dbReference type="PROSITE-ProRule" id="PRU00335"/>
    </source>
</evidence>
<accession>A0A2M9ZYU5</accession>
<dbReference type="GO" id="GO:0003700">
    <property type="term" value="F:DNA-binding transcription factor activity"/>
    <property type="evidence" value="ECO:0007669"/>
    <property type="project" value="TreeGrafter"/>
</dbReference>
<dbReference type="InterPro" id="IPR001647">
    <property type="entry name" value="HTH_TetR"/>
</dbReference>
<evidence type="ECO:0000313" key="7">
    <source>
        <dbReference type="Proteomes" id="UP000231843"/>
    </source>
</evidence>
<evidence type="ECO:0000259" key="5">
    <source>
        <dbReference type="PROSITE" id="PS50977"/>
    </source>
</evidence>
<dbReference type="InterPro" id="IPR023772">
    <property type="entry name" value="DNA-bd_HTH_TetR-type_CS"/>
</dbReference>
<dbReference type="PANTHER" id="PTHR30055:SF234">
    <property type="entry name" value="HTH-TYPE TRANSCRIPTIONAL REGULATOR BETI"/>
    <property type="match status" value="1"/>
</dbReference>
<feature type="domain" description="HTH tetR-type" evidence="5">
    <location>
        <begin position="14"/>
        <end position="74"/>
    </location>
</feature>
<dbReference type="InterPro" id="IPR009057">
    <property type="entry name" value="Homeodomain-like_sf"/>
</dbReference>
<keyword evidence="1" id="KW-0805">Transcription regulation</keyword>
<dbReference type="Gene3D" id="1.10.357.10">
    <property type="entry name" value="Tetracycline Repressor, domain 2"/>
    <property type="match status" value="1"/>
</dbReference>
<dbReference type="GO" id="GO:0000976">
    <property type="term" value="F:transcription cis-regulatory region binding"/>
    <property type="evidence" value="ECO:0007669"/>
    <property type="project" value="TreeGrafter"/>
</dbReference>
<reference evidence="6 7" key="1">
    <citation type="submission" date="2017-07" db="EMBL/GenBank/DDBJ databases">
        <title>Leptospira spp. isolated from tropical soils.</title>
        <authorList>
            <person name="Thibeaux R."/>
            <person name="Iraola G."/>
            <person name="Ferres I."/>
            <person name="Bierque E."/>
            <person name="Girault D."/>
            <person name="Soupe-Gilbert M.-E."/>
            <person name="Picardeau M."/>
            <person name="Goarant C."/>
        </authorList>
    </citation>
    <scope>NUCLEOTIDE SEQUENCE [LARGE SCALE GENOMIC DNA]</scope>
    <source>
        <strain evidence="6 7">ES4-C-A1</strain>
    </source>
</reference>
<evidence type="ECO:0000256" key="1">
    <source>
        <dbReference type="ARBA" id="ARBA00023015"/>
    </source>
</evidence>
<keyword evidence="3" id="KW-0804">Transcription</keyword>
<dbReference type="EMBL" id="NPEA01000005">
    <property type="protein sequence ID" value="PJZ77242.1"/>
    <property type="molecule type" value="Genomic_DNA"/>
</dbReference>
<name>A0A2M9ZYU5_9LEPT</name>
<feature type="DNA-binding region" description="H-T-H motif" evidence="4">
    <location>
        <begin position="37"/>
        <end position="56"/>
    </location>
</feature>
<protein>
    <submittedName>
        <fullName evidence="6">TetR family transcriptional regulator</fullName>
    </submittedName>
</protein>
<evidence type="ECO:0000313" key="6">
    <source>
        <dbReference type="EMBL" id="PJZ77242.1"/>
    </source>
</evidence>
<dbReference type="SUPFAM" id="SSF46689">
    <property type="entry name" value="Homeodomain-like"/>
    <property type="match status" value="1"/>
</dbReference>
<proteinExistence type="predicted"/>